<dbReference type="KEGG" id="vg:80398321"/>
<feature type="non-terminal residue" evidence="8">
    <location>
        <position position="1"/>
    </location>
</feature>
<dbReference type="GO" id="GO:0039666">
    <property type="term" value="P:virion attachment to host cell pilus"/>
    <property type="evidence" value="ECO:0007669"/>
    <property type="project" value="UniProtKB-KW"/>
</dbReference>
<dbReference type="InterPro" id="IPR005563">
    <property type="entry name" value="A_protein"/>
</dbReference>
<evidence type="ECO:0000256" key="7">
    <source>
        <dbReference type="ARBA" id="ARBA00035110"/>
    </source>
</evidence>
<keyword evidence="2" id="KW-0945">Host-virus interaction</keyword>
<evidence type="ECO:0000313" key="8">
    <source>
        <dbReference type="EMBL" id="DAD49863.1"/>
    </source>
</evidence>
<evidence type="ECO:0000256" key="4">
    <source>
        <dbReference type="ARBA" id="ARBA00022844"/>
    </source>
</evidence>
<dbReference type="EMBL" id="BK013363">
    <property type="protein sequence ID" value="DAD49863.1"/>
    <property type="molecule type" value="Genomic_RNA"/>
</dbReference>
<proteinExistence type="inferred from homology"/>
<evidence type="ECO:0000256" key="6">
    <source>
        <dbReference type="ARBA" id="ARBA00023296"/>
    </source>
</evidence>
<organism evidence="8 9">
    <name type="scientific">ssRNA phage AVE019</name>
    <dbReference type="NCBI Taxonomy" id="2785991"/>
    <lineage>
        <taxon>Viruses</taxon>
        <taxon>Riboviria</taxon>
        <taxon>Orthornavirae</taxon>
        <taxon>Lenarviricota</taxon>
        <taxon>Leviviricetes</taxon>
        <taxon>Norzivirales</taxon>
        <taxon>Fiersviridae</taxon>
        <taxon>Febihevirus</taxon>
        <taxon>Febihevirus sp. 'ruminicola'</taxon>
    </lineage>
</organism>
<reference evidence="8" key="1">
    <citation type="submission" date="2020-09" db="EMBL/GenBank/DDBJ databases">
        <title>Leviviricetes taxonomy.</title>
        <authorList>
            <person name="Stockdale S.R."/>
            <person name="Callanan J."/>
            <person name="Adriaenssens E.M."/>
            <person name="Kuhn J.H."/>
            <person name="Rumnieks J."/>
            <person name="Shkoporov A."/>
            <person name="Draper L.A."/>
            <person name="Ross P."/>
            <person name="Hill C."/>
        </authorList>
    </citation>
    <scope>NUCLEOTIDE SEQUENCE</scope>
</reference>
<comment type="similarity">
    <text evidence="7">Belongs to the Leviviricetes maturation protein family.</text>
</comment>
<dbReference type="RefSeq" id="YP_010769334.1">
    <property type="nucleotide sequence ID" value="NC_073943.1"/>
</dbReference>
<evidence type="ECO:0000313" key="9">
    <source>
        <dbReference type="Proteomes" id="UP000678439"/>
    </source>
</evidence>
<dbReference type="GO" id="GO:0044423">
    <property type="term" value="C:virion component"/>
    <property type="evidence" value="ECO:0007669"/>
    <property type="project" value="UniProtKB-KW"/>
</dbReference>
<accession>A0A8S5KXP4</accession>
<gene>
    <name evidence="8" type="primary">AVE019_1</name>
</gene>
<comment type="subcellular location">
    <subcellularLocation>
        <location evidence="1">Virion</location>
    </subcellularLocation>
</comment>
<keyword evidence="6" id="KW-1160">Virus entry into host cell</keyword>
<keyword evidence="3" id="KW-1161">Viral attachment to host cell</keyword>
<keyword evidence="4" id="KW-0946">Virion</keyword>
<sequence length="370" mass="42195">AETGLYDYSPGESFPIWKSISNDVWESDHHQPTDWWAVEHIYNGDGLPCLVDITNKYHIAGNAILGYLGLDYAGTVETINAEWLMDEAVARLAGNYDILMNARSWYDAARAIDGWASNFWTLYRNLRRNPRRAWGSFRRFAKRFFHRSIHKAPEELVRGLPATAREYCAIKYGALPIIHDLRDTLKRVQRPKSTVRVVATASAKASPVLVDGINSDVYKTWRFTDSCSAIAVRYLSTDSIESYSNFGDLVQTPLYTAWDAIPWSFVIDWFLPVGNVLLQVQPFGFNVTRGFDCFRYRGHNVLQVSDGALVNYGCNGAKVREFQRRVNTSMALGLEKAISHYITNNRQLSYVRQVGHHLIDLYALGRSRLH</sequence>
<keyword evidence="5" id="KW-1175">Viral attachment to host cell pilus</keyword>
<evidence type="ECO:0000256" key="5">
    <source>
        <dbReference type="ARBA" id="ARBA00023104"/>
    </source>
</evidence>
<protein>
    <submittedName>
        <fullName evidence="8">Maturation protein</fullName>
    </submittedName>
</protein>
<dbReference type="GeneID" id="80398321"/>
<dbReference type="Proteomes" id="UP000678439">
    <property type="component" value="Segment"/>
</dbReference>
<dbReference type="Pfam" id="PF03863">
    <property type="entry name" value="Phage_mat-A"/>
    <property type="match status" value="1"/>
</dbReference>
<evidence type="ECO:0000256" key="3">
    <source>
        <dbReference type="ARBA" id="ARBA00022804"/>
    </source>
</evidence>
<name>A0A8S5KXP4_9VIRU</name>
<evidence type="ECO:0000256" key="1">
    <source>
        <dbReference type="ARBA" id="ARBA00004328"/>
    </source>
</evidence>
<evidence type="ECO:0000256" key="2">
    <source>
        <dbReference type="ARBA" id="ARBA00022581"/>
    </source>
</evidence>